<dbReference type="EMBL" id="JAEUBG010004184">
    <property type="protein sequence ID" value="KAH3681865.1"/>
    <property type="molecule type" value="Genomic_DNA"/>
</dbReference>
<evidence type="ECO:0000313" key="1">
    <source>
        <dbReference type="EMBL" id="KAH3681865.1"/>
    </source>
</evidence>
<reference evidence="1" key="1">
    <citation type="journal article" date="2021" name="Open Biol.">
        <title>Shared evolutionary footprints suggest mitochondrial oxidative damage underlies multiple complex I losses in fungi.</title>
        <authorList>
            <person name="Schikora-Tamarit M.A."/>
            <person name="Marcet-Houben M."/>
            <person name="Nosek J."/>
            <person name="Gabaldon T."/>
        </authorList>
    </citation>
    <scope>NUCLEOTIDE SEQUENCE</scope>
    <source>
        <strain evidence="1">CBS2887</strain>
    </source>
</reference>
<dbReference type="Proteomes" id="UP000774326">
    <property type="component" value="Unassembled WGS sequence"/>
</dbReference>
<protein>
    <submittedName>
        <fullName evidence="1">Uncharacterized protein</fullName>
    </submittedName>
</protein>
<gene>
    <name evidence="1" type="ORF">WICPIJ_007171</name>
</gene>
<accession>A0A9P8Q250</accession>
<keyword evidence="2" id="KW-1185">Reference proteome</keyword>
<sequence>MVAATRDPSLNGSNILTSSFNLIESLPLEDKSDGEDFPEALVGMLALIKALISFKVVNRVSDIFAQSEANFGDNGIFEPILLVSFSM</sequence>
<proteinExistence type="predicted"/>
<reference evidence="1" key="2">
    <citation type="submission" date="2021-01" db="EMBL/GenBank/DDBJ databases">
        <authorList>
            <person name="Schikora-Tamarit M.A."/>
        </authorList>
    </citation>
    <scope>NUCLEOTIDE SEQUENCE</scope>
    <source>
        <strain evidence="1">CBS2887</strain>
    </source>
</reference>
<comment type="caution">
    <text evidence="1">The sequence shown here is derived from an EMBL/GenBank/DDBJ whole genome shotgun (WGS) entry which is preliminary data.</text>
</comment>
<dbReference type="AlphaFoldDB" id="A0A9P8Q250"/>
<name>A0A9P8Q250_WICPI</name>
<organism evidence="1 2">
    <name type="scientific">Wickerhamomyces pijperi</name>
    <name type="common">Yeast</name>
    <name type="synonym">Pichia pijperi</name>
    <dbReference type="NCBI Taxonomy" id="599730"/>
    <lineage>
        <taxon>Eukaryota</taxon>
        <taxon>Fungi</taxon>
        <taxon>Dikarya</taxon>
        <taxon>Ascomycota</taxon>
        <taxon>Saccharomycotina</taxon>
        <taxon>Saccharomycetes</taxon>
        <taxon>Phaffomycetales</taxon>
        <taxon>Wickerhamomycetaceae</taxon>
        <taxon>Wickerhamomyces</taxon>
    </lineage>
</organism>
<evidence type="ECO:0000313" key="2">
    <source>
        <dbReference type="Proteomes" id="UP000774326"/>
    </source>
</evidence>